<dbReference type="Proteomes" id="UP000606008">
    <property type="component" value="Unassembled WGS sequence"/>
</dbReference>
<evidence type="ECO:0000259" key="1">
    <source>
        <dbReference type="Pfam" id="PF05099"/>
    </source>
</evidence>
<name>A0ABX0QEB5_9BACT</name>
<accession>A0ABX0QEB5</accession>
<protein>
    <submittedName>
        <fullName evidence="2">TerB family tellurite resistance protein</fullName>
    </submittedName>
</protein>
<sequence length="121" mass="14091">MNTETENPDLYLGLGSMIYALAKADGRLQLEEMQLAKEILVNEPHGSLALYALMLREDYDETVEEAYAFAMRRFAHQRHQLTEGTKKHFVSILQQIATAHDDTSQKEHAMIQRFRRDLRRL</sequence>
<dbReference type="CDD" id="cd07177">
    <property type="entry name" value="terB_like"/>
    <property type="match status" value="1"/>
</dbReference>
<gene>
    <name evidence="2" type="ORF">F7231_11340</name>
</gene>
<proteinExistence type="predicted"/>
<reference evidence="3" key="2">
    <citation type="submission" date="2023-07" db="EMBL/GenBank/DDBJ databases">
        <authorList>
            <person name="Jung D.-H."/>
        </authorList>
    </citation>
    <scope>NUCLEOTIDE SEQUENCE [LARGE SCALE GENOMIC DNA]</scope>
    <source>
        <strain evidence="3">JA-25</strain>
    </source>
</reference>
<feature type="domain" description="Co-chaperone DjlA N-terminal" evidence="1">
    <location>
        <begin position="16"/>
        <end position="115"/>
    </location>
</feature>
<dbReference type="InterPro" id="IPR029024">
    <property type="entry name" value="TerB-like"/>
</dbReference>
<dbReference type="EMBL" id="WAEL01000004">
    <property type="protein sequence ID" value="NID10764.1"/>
    <property type="molecule type" value="Genomic_DNA"/>
</dbReference>
<comment type="caution">
    <text evidence="2">The sequence shown here is derived from an EMBL/GenBank/DDBJ whole genome shotgun (WGS) entry which is preliminary data.</text>
</comment>
<evidence type="ECO:0000313" key="3">
    <source>
        <dbReference type="Proteomes" id="UP000606008"/>
    </source>
</evidence>
<evidence type="ECO:0000313" key="2">
    <source>
        <dbReference type="EMBL" id="NID10764.1"/>
    </source>
</evidence>
<organism evidence="2 3">
    <name type="scientific">Fibrivirga algicola</name>
    <dbReference type="NCBI Taxonomy" id="2950420"/>
    <lineage>
        <taxon>Bacteria</taxon>
        <taxon>Pseudomonadati</taxon>
        <taxon>Bacteroidota</taxon>
        <taxon>Cytophagia</taxon>
        <taxon>Cytophagales</taxon>
        <taxon>Spirosomataceae</taxon>
        <taxon>Fibrivirga</taxon>
    </lineage>
</organism>
<dbReference type="Pfam" id="PF05099">
    <property type="entry name" value="TerB"/>
    <property type="match status" value="1"/>
</dbReference>
<dbReference type="SUPFAM" id="SSF158682">
    <property type="entry name" value="TerB-like"/>
    <property type="match status" value="1"/>
</dbReference>
<keyword evidence="3" id="KW-1185">Reference proteome</keyword>
<reference evidence="3" key="1">
    <citation type="submission" date="2019-09" db="EMBL/GenBank/DDBJ databases">
        <authorList>
            <person name="Jung D.-H."/>
        </authorList>
    </citation>
    <scope>NUCLEOTIDE SEQUENCE [LARGE SCALE GENOMIC DNA]</scope>
    <source>
        <strain evidence="3">JA-25</strain>
    </source>
</reference>
<dbReference type="Gene3D" id="1.10.3680.10">
    <property type="entry name" value="TerB-like"/>
    <property type="match status" value="1"/>
</dbReference>
<dbReference type="InterPro" id="IPR007791">
    <property type="entry name" value="DjlA_N"/>
</dbReference>